<dbReference type="GO" id="GO:0005739">
    <property type="term" value="C:mitochondrion"/>
    <property type="evidence" value="ECO:0007669"/>
    <property type="project" value="TreeGrafter"/>
</dbReference>
<gene>
    <name evidence="11" type="ORF">QYM36_013427</name>
</gene>
<comment type="similarity">
    <text evidence="2">Belongs to the UbiA prenyltransferase family.</text>
</comment>
<protein>
    <recommendedName>
        <fullName evidence="3">Protoheme IX farnesyltransferase, mitochondrial</fullName>
    </recommendedName>
    <alternativeName>
        <fullName evidence="9">Heme O synthase</fullName>
    </alternativeName>
</protein>
<evidence type="ECO:0000313" key="11">
    <source>
        <dbReference type="EMBL" id="KAK2709749.1"/>
    </source>
</evidence>
<dbReference type="PANTHER" id="PTHR43448:SF2">
    <property type="entry name" value="PROTOHEME IX FARNESYLTRANSFERASE, MITOCHONDRIAL"/>
    <property type="match status" value="1"/>
</dbReference>
<evidence type="ECO:0000313" key="12">
    <source>
        <dbReference type="Proteomes" id="UP001187531"/>
    </source>
</evidence>
<evidence type="ECO:0000256" key="8">
    <source>
        <dbReference type="ARBA" id="ARBA00023136"/>
    </source>
</evidence>
<evidence type="ECO:0000256" key="5">
    <source>
        <dbReference type="ARBA" id="ARBA00022692"/>
    </source>
</evidence>
<dbReference type="EMBL" id="JAVRJZ010000017">
    <property type="protein sequence ID" value="KAK2709749.1"/>
    <property type="molecule type" value="Genomic_DNA"/>
</dbReference>
<dbReference type="GO" id="GO:0016020">
    <property type="term" value="C:membrane"/>
    <property type="evidence" value="ECO:0007669"/>
    <property type="project" value="UniProtKB-SubCell"/>
</dbReference>
<dbReference type="NCBIfam" id="TIGR01473">
    <property type="entry name" value="cyoE_ctaB"/>
    <property type="match status" value="1"/>
</dbReference>
<accession>A0AA88HMF7</accession>
<dbReference type="Proteomes" id="UP001187531">
    <property type="component" value="Unassembled WGS sequence"/>
</dbReference>
<evidence type="ECO:0000256" key="7">
    <source>
        <dbReference type="ARBA" id="ARBA00023133"/>
    </source>
</evidence>
<name>A0AA88HMF7_ARTSF</name>
<evidence type="ECO:0000256" key="9">
    <source>
        <dbReference type="ARBA" id="ARBA00030253"/>
    </source>
</evidence>
<dbReference type="AlphaFoldDB" id="A0AA88HMF7"/>
<evidence type="ECO:0000256" key="1">
    <source>
        <dbReference type="ARBA" id="ARBA00004141"/>
    </source>
</evidence>
<keyword evidence="5 10" id="KW-0812">Transmembrane</keyword>
<keyword evidence="4" id="KW-0808">Transferase</keyword>
<dbReference type="GO" id="GO:0006784">
    <property type="term" value="P:heme A biosynthetic process"/>
    <property type="evidence" value="ECO:0007669"/>
    <property type="project" value="TreeGrafter"/>
</dbReference>
<evidence type="ECO:0000256" key="2">
    <source>
        <dbReference type="ARBA" id="ARBA00005985"/>
    </source>
</evidence>
<dbReference type="EMBL" id="JAVRJZ010000017">
    <property type="protein sequence ID" value="KAK2709748.1"/>
    <property type="molecule type" value="Genomic_DNA"/>
</dbReference>
<feature type="transmembrane region" description="Helical" evidence="10">
    <location>
        <begin position="197"/>
        <end position="213"/>
    </location>
</feature>
<evidence type="ECO:0000256" key="3">
    <source>
        <dbReference type="ARBA" id="ARBA00016335"/>
    </source>
</evidence>
<keyword evidence="8 10" id="KW-0472">Membrane</keyword>
<dbReference type="HAMAP" id="MF_00154">
    <property type="entry name" value="CyoE_CtaB"/>
    <property type="match status" value="1"/>
</dbReference>
<comment type="caution">
    <text evidence="11">The sequence shown here is derived from an EMBL/GenBank/DDBJ whole genome shotgun (WGS) entry which is preliminary data.</text>
</comment>
<proteinExistence type="inferred from homology"/>
<dbReference type="Pfam" id="PF01040">
    <property type="entry name" value="UbiA"/>
    <property type="match status" value="1"/>
</dbReference>
<dbReference type="CDD" id="cd13957">
    <property type="entry name" value="PT_UbiA_Cox10"/>
    <property type="match status" value="1"/>
</dbReference>
<dbReference type="InterPro" id="IPR000537">
    <property type="entry name" value="UbiA_prenyltransferase"/>
</dbReference>
<keyword evidence="7" id="KW-0350">Heme biosynthesis</keyword>
<dbReference type="InterPro" id="IPR030470">
    <property type="entry name" value="UbiA_prenylTrfase_CS"/>
</dbReference>
<dbReference type="PROSITE" id="PS00943">
    <property type="entry name" value="UBIA"/>
    <property type="match status" value="1"/>
</dbReference>
<feature type="transmembrane region" description="Helical" evidence="10">
    <location>
        <begin position="172"/>
        <end position="191"/>
    </location>
</feature>
<reference evidence="11" key="1">
    <citation type="submission" date="2023-07" db="EMBL/GenBank/DDBJ databases">
        <title>Chromosome-level genome assembly of Artemia franciscana.</title>
        <authorList>
            <person name="Jo E."/>
        </authorList>
    </citation>
    <scope>NUCLEOTIDE SEQUENCE</scope>
    <source>
        <tissue evidence="11">Whole body</tissue>
    </source>
</reference>
<evidence type="ECO:0000256" key="6">
    <source>
        <dbReference type="ARBA" id="ARBA00022989"/>
    </source>
</evidence>
<keyword evidence="12" id="KW-1185">Reference proteome</keyword>
<dbReference type="PANTHER" id="PTHR43448">
    <property type="entry name" value="PROTOHEME IX FARNESYLTRANSFERASE, MITOCHONDRIAL"/>
    <property type="match status" value="1"/>
</dbReference>
<sequence>MATLLLTRPGVCSAKLGQYGSRELCTFYKLHKNETVNDFIESKEENGSTLAEKILKLDAETKKELAPCPLEHKSNLPKVELKPIDFAKLPLHYLSLGKARLTSLVMFSSAAGYLMAPAAIDYKLMTVCAIGTGLTSMSSHAFNQIIEIPYDAKMGRTKNRLLVRNLISPKHAAVFGAVTGAAGLSVLYAGVNPLTCSIGALTWLLYVGAYTPMKRITIYNTWVGSVVGSLPTLMGYTGCMNTIDLGGLLLFGVTYAWQFPHFNSLSWYLRHDYGNAGYKMMSVCRQDLCRSTTLRYSLGMLAICSSMPLAGLTHWSFALTSLPINGLMVYLSYKFYQKPGNAKARQLFRYSLVYLPLVFILMLLQKNENPELQEDAKRSIS</sequence>
<dbReference type="Gene3D" id="1.10.357.140">
    <property type="entry name" value="UbiA prenyltransferase"/>
    <property type="match status" value="1"/>
</dbReference>
<comment type="subcellular location">
    <subcellularLocation>
        <location evidence="1">Membrane</location>
        <topology evidence="1">Multi-pass membrane protein</topology>
    </subcellularLocation>
</comment>
<evidence type="ECO:0000256" key="4">
    <source>
        <dbReference type="ARBA" id="ARBA00022679"/>
    </source>
</evidence>
<feature type="transmembrane region" description="Helical" evidence="10">
    <location>
        <begin position="347"/>
        <end position="364"/>
    </location>
</feature>
<dbReference type="GO" id="GO:0008495">
    <property type="term" value="F:protoheme IX farnesyltransferase activity"/>
    <property type="evidence" value="ECO:0007669"/>
    <property type="project" value="InterPro"/>
</dbReference>
<dbReference type="InterPro" id="IPR044878">
    <property type="entry name" value="UbiA_sf"/>
</dbReference>
<feature type="transmembrane region" description="Helical" evidence="10">
    <location>
        <begin position="315"/>
        <end position="335"/>
    </location>
</feature>
<keyword evidence="6 10" id="KW-1133">Transmembrane helix</keyword>
<organism evidence="11 12">
    <name type="scientific">Artemia franciscana</name>
    <name type="common">Brine shrimp</name>
    <name type="synonym">Artemia sanfranciscana</name>
    <dbReference type="NCBI Taxonomy" id="6661"/>
    <lineage>
        <taxon>Eukaryota</taxon>
        <taxon>Metazoa</taxon>
        <taxon>Ecdysozoa</taxon>
        <taxon>Arthropoda</taxon>
        <taxon>Crustacea</taxon>
        <taxon>Branchiopoda</taxon>
        <taxon>Anostraca</taxon>
        <taxon>Artemiidae</taxon>
        <taxon>Artemia</taxon>
    </lineage>
</organism>
<dbReference type="InterPro" id="IPR006369">
    <property type="entry name" value="Protohaem_IX_farnesylTrfase"/>
</dbReference>
<evidence type="ECO:0000256" key="10">
    <source>
        <dbReference type="SAM" id="Phobius"/>
    </source>
</evidence>